<gene>
    <name evidence="1" type="ORF">CSW40_06945</name>
</gene>
<sequence length="59" mass="6388">MRPWILLGLLLFPALAQGDGRYLVGRILALEAQRDVALVEVEGGRLEALLPVDGGGYRV</sequence>
<name>A0A430RXA9_THESC</name>
<protein>
    <submittedName>
        <fullName evidence="1">YibE/F</fullName>
    </submittedName>
</protein>
<dbReference type="Proteomes" id="UP000286712">
    <property type="component" value="Unassembled WGS sequence"/>
</dbReference>
<evidence type="ECO:0000313" key="1">
    <source>
        <dbReference type="EMBL" id="RTH25345.1"/>
    </source>
</evidence>
<dbReference type="EMBL" id="PELW01000183">
    <property type="protein sequence ID" value="RTH25345.1"/>
    <property type="molecule type" value="Genomic_DNA"/>
</dbReference>
<accession>A0A430RXA9</accession>
<evidence type="ECO:0000313" key="2">
    <source>
        <dbReference type="Proteomes" id="UP000286712"/>
    </source>
</evidence>
<feature type="non-terminal residue" evidence="1">
    <location>
        <position position="59"/>
    </location>
</feature>
<proteinExistence type="predicted"/>
<organism evidence="1 2">
    <name type="scientific">Thermus scotoductus</name>
    <dbReference type="NCBI Taxonomy" id="37636"/>
    <lineage>
        <taxon>Bacteria</taxon>
        <taxon>Thermotogati</taxon>
        <taxon>Deinococcota</taxon>
        <taxon>Deinococci</taxon>
        <taxon>Thermales</taxon>
        <taxon>Thermaceae</taxon>
        <taxon>Thermus</taxon>
    </lineage>
</organism>
<dbReference type="AlphaFoldDB" id="A0A430RXA9"/>
<comment type="caution">
    <text evidence="1">The sequence shown here is derived from an EMBL/GenBank/DDBJ whole genome shotgun (WGS) entry which is preliminary data.</text>
</comment>
<reference evidence="1 2" key="1">
    <citation type="journal article" date="2019" name="Extremophiles">
        <title>Biogeography of thermophiles and predominance of Thermus scotoductus in domestic water heaters.</title>
        <authorList>
            <person name="Wilpiszeski R.L."/>
            <person name="Zhang Z."/>
            <person name="House C.H."/>
        </authorList>
    </citation>
    <scope>NUCLEOTIDE SEQUENCE [LARGE SCALE GENOMIC DNA]</scope>
    <source>
        <strain evidence="1 2">27_S27</strain>
    </source>
</reference>